<evidence type="ECO:0000313" key="3">
    <source>
        <dbReference type="Proteomes" id="UP000216991"/>
    </source>
</evidence>
<dbReference type="InterPro" id="IPR012338">
    <property type="entry name" value="Beta-lactam/transpept-like"/>
</dbReference>
<name>A0A255Z8F7_9SPHN</name>
<dbReference type="Pfam" id="PF00144">
    <property type="entry name" value="Beta-lactamase"/>
    <property type="match status" value="1"/>
</dbReference>
<proteinExistence type="predicted"/>
<feature type="domain" description="Beta-lactamase-related" evidence="1">
    <location>
        <begin position="22"/>
        <end position="307"/>
    </location>
</feature>
<keyword evidence="3" id="KW-1185">Reference proteome</keyword>
<keyword evidence="2" id="KW-0378">Hydrolase</keyword>
<gene>
    <name evidence="2" type="ORF">CHU93_00725</name>
</gene>
<accession>A0A255Z8F7</accession>
<evidence type="ECO:0000313" key="2">
    <source>
        <dbReference type="EMBL" id="OYQ36910.1"/>
    </source>
</evidence>
<dbReference type="InterPro" id="IPR050789">
    <property type="entry name" value="Diverse_Enzym_Activities"/>
</dbReference>
<dbReference type="SUPFAM" id="SSF56601">
    <property type="entry name" value="beta-lactamase/transpeptidase-like"/>
    <property type="match status" value="1"/>
</dbReference>
<protein>
    <submittedName>
        <fullName evidence="2">Serine hydrolase</fullName>
    </submittedName>
</protein>
<dbReference type="EMBL" id="NOXT01000037">
    <property type="protein sequence ID" value="OYQ36910.1"/>
    <property type="molecule type" value="Genomic_DNA"/>
</dbReference>
<organism evidence="2 3">
    <name type="scientific">Sandarakinorhabdus cyanobacteriorum</name>
    <dbReference type="NCBI Taxonomy" id="1981098"/>
    <lineage>
        <taxon>Bacteria</taxon>
        <taxon>Pseudomonadati</taxon>
        <taxon>Pseudomonadota</taxon>
        <taxon>Alphaproteobacteria</taxon>
        <taxon>Sphingomonadales</taxon>
        <taxon>Sphingosinicellaceae</taxon>
        <taxon>Sandarakinorhabdus</taxon>
    </lineage>
</organism>
<dbReference type="PANTHER" id="PTHR43283">
    <property type="entry name" value="BETA-LACTAMASE-RELATED"/>
    <property type="match status" value="1"/>
</dbReference>
<dbReference type="OrthoDB" id="119951at2"/>
<dbReference type="GO" id="GO:0016787">
    <property type="term" value="F:hydrolase activity"/>
    <property type="evidence" value="ECO:0007669"/>
    <property type="project" value="UniProtKB-KW"/>
</dbReference>
<sequence length="325" mass="35313">MSLWVTGKGVASPYAVSTAANSDTAASQALASDTPVRVASNTKTFVAATVLRLWEQGRIDLDAAIGPLLTPRLDVLLRSGGYDTARITVRQLLSHSAGIYDHAQDERYLQLVLSQPGKRWSREDQVSLAVKWGKPLDPPGTAFHYSDTGYILIGDIIERITGQSLGKAVRTQLRLDRLKLRSTWWEILEDKPRRAPARARQFIGDAEVTGLDASVDLHGGGGLVMSAKDLATLMAALFEGGLFDRPGTLKEMLWQGPHKGADGYRLGVFVKHASGHDYYWHSGYWGTVAYYAPATRIAVAGVTTNQDAYRRLVIAVQKAAGVAAP</sequence>
<dbReference type="Gene3D" id="3.40.710.10">
    <property type="entry name" value="DD-peptidase/beta-lactamase superfamily"/>
    <property type="match status" value="1"/>
</dbReference>
<dbReference type="InterPro" id="IPR001466">
    <property type="entry name" value="Beta-lactam-related"/>
</dbReference>
<dbReference type="Proteomes" id="UP000216991">
    <property type="component" value="Unassembled WGS sequence"/>
</dbReference>
<reference evidence="2 3" key="1">
    <citation type="submission" date="2017-07" db="EMBL/GenBank/DDBJ databases">
        <title>Sandarakinorhabdus cyanobacteriorum sp. nov., a novel bacterium isolated from cyanobacterial aggregates in a eutrophic lake.</title>
        <authorList>
            <person name="Cai H."/>
        </authorList>
    </citation>
    <scope>NUCLEOTIDE SEQUENCE [LARGE SCALE GENOMIC DNA]</scope>
    <source>
        <strain evidence="2 3">TH057</strain>
    </source>
</reference>
<evidence type="ECO:0000259" key="1">
    <source>
        <dbReference type="Pfam" id="PF00144"/>
    </source>
</evidence>
<comment type="caution">
    <text evidence="2">The sequence shown here is derived from an EMBL/GenBank/DDBJ whole genome shotgun (WGS) entry which is preliminary data.</text>
</comment>
<dbReference type="AlphaFoldDB" id="A0A255Z8F7"/>